<reference evidence="3" key="1">
    <citation type="submission" date="2022-11" db="EMBL/GenBank/DDBJ databases">
        <title>Chromosomal genome sequence assembly and mating type (MAT) locus characterization of the leprose asexual lichenized fungus Lepraria neglecta (Nyl.) Erichsen.</title>
        <authorList>
            <person name="Allen J.L."/>
            <person name="Pfeffer B."/>
        </authorList>
    </citation>
    <scope>NUCLEOTIDE SEQUENCE</scope>
    <source>
        <strain evidence="3">Allen 5258</strain>
    </source>
</reference>
<evidence type="ECO:0000313" key="4">
    <source>
        <dbReference type="Proteomes" id="UP001276659"/>
    </source>
</evidence>
<dbReference type="AlphaFoldDB" id="A0AAD9Z3K2"/>
<keyword evidence="4" id="KW-1185">Reference proteome</keyword>
<protein>
    <recommendedName>
        <fullName evidence="2">NACHT-NTPase and P-loop NTPases N-terminal domain-containing protein</fullName>
    </recommendedName>
</protein>
<gene>
    <name evidence="3" type="ORF">OEA41_009066</name>
</gene>
<feature type="compositionally biased region" description="Basic and acidic residues" evidence="1">
    <location>
        <begin position="125"/>
        <end position="136"/>
    </location>
</feature>
<evidence type="ECO:0000256" key="1">
    <source>
        <dbReference type="SAM" id="MobiDB-lite"/>
    </source>
</evidence>
<feature type="region of interest" description="Disordered" evidence="1">
    <location>
        <begin position="113"/>
        <end position="136"/>
    </location>
</feature>
<evidence type="ECO:0000259" key="2">
    <source>
        <dbReference type="Pfam" id="PF17107"/>
    </source>
</evidence>
<sequence>MSVIEPPIALGLASNVVQFFDFGSKLCARIKEFSSTAGKAPGEIGELADRLSLTLSTLETLDQEGFKAVESNQKTLEACTNHVEELHNMLAKLTVTQTKERISQWQKGAKKVERSWKAFKSPSRGRQDRRLSKELG</sequence>
<proteinExistence type="predicted"/>
<dbReference type="EMBL" id="JASNWA010000009">
    <property type="protein sequence ID" value="KAK3169682.1"/>
    <property type="molecule type" value="Genomic_DNA"/>
</dbReference>
<accession>A0AAD9Z3K2</accession>
<organism evidence="3 4">
    <name type="scientific">Lepraria neglecta</name>
    <dbReference type="NCBI Taxonomy" id="209136"/>
    <lineage>
        <taxon>Eukaryota</taxon>
        <taxon>Fungi</taxon>
        <taxon>Dikarya</taxon>
        <taxon>Ascomycota</taxon>
        <taxon>Pezizomycotina</taxon>
        <taxon>Lecanoromycetes</taxon>
        <taxon>OSLEUM clade</taxon>
        <taxon>Lecanoromycetidae</taxon>
        <taxon>Lecanorales</taxon>
        <taxon>Lecanorineae</taxon>
        <taxon>Stereocaulaceae</taxon>
        <taxon>Lepraria</taxon>
    </lineage>
</organism>
<comment type="caution">
    <text evidence="3">The sequence shown here is derived from an EMBL/GenBank/DDBJ whole genome shotgun (WGS) entry which is preliminary data.</text>
</comment>
<name>A0AAD9Z3K2_9LECA</name>
<dbReference type="Proteomes" id="UP001276659">
    <property type="component" value="Unassembled WGS sequence"/>
</dbReference>
<evidence type="ECO:0000313" key="3">
    <source>
        <dbReference type="EMBL" id="KAK3169682.1"/>
    </source>
</evidence>
<feature type="domain" description="NACHT-NTPase and P-loop NTPases N-terminal" evidence="2">
    <location>
        <begin position="14"/>
        <end position="111"/>
    </location>
</feature>
<dbReference type="Pfam" id="PF17107">
    <property type="entry name" value="SesA"/>
    <property type="match status" value="1"/>
</dbReference>
<dbReference type="InterPro" id="IPR031352">
    <property type="entry name" value="SesA"/>
</dbReference>